<evidence type="ECO:0000313" key="3">
    <source>
        <dbReference type="Proteomes" id="UP001236559"/>
    </source>
</evidence>
<proteinExistence type="predicted"/>
<dbReference type="GO" id="GO:0008839">
    <property type="term" value="F:4-hydroxy-tetrahydrodipicolinate reductase"/>
    <property type="evidence" value="ECO:0007669"/>
    <property type="project" value="UniProtKB-EC"/>
</dbReference>
<dbReference type="EC" id="1.17.1.8" evidence="2"/>
<dbReference type="Pfam" id="PF19328">
    <property type="entry name" value="DAP_DH_C"/>
    <property type="match status" value="1"/>
</dbReference>
<dbReference type="RefSeq" id="WP_023055524.1">
    <property type="nucleotide sequence ID" value="NZ_JAUSTN010000002.1"/>
</dbReference>
<keyword evidence="3" id="KW-1185">Reference proteome</keyword>
<dbReference type="InterPro" id="IPR036291">
    <property type="entry name" value="NAD(P)-bd_dom_sf"/>
</dbReference>
<comment type="caution">
    <text evidence="2">The sequence shown here is derived from an EMBL/GenBank/DDBJ whole genome shotgun (WGS) entry which is preliminary data.</text>
</comment>
<dbReference type="Gene3D" id="3.40.50.720">
    <property type="entry name" value="NAD(P)-binding Rossmann-like Domain"/>
    <property type="match status" value="1"/>
</dbReference>
<sequence length="358" mass="39860">MNRKVKIVQFGCGKMSKYLMRYALEKGGEIIGAFDMNPALEGKDIGEIIESENKGIKVQGADNFEKCLKEGKPDVCIVATRSTVEEISEVYKLCAKHGVNAISTCEEALYPWNSSKELTKELDKLAKENNCTLTGSGYPDMYWGVLIDTLAGSLFKINKIVGVSSYNVEDYGIALAEGHGAGLNKKDFEEKFGKYNDLSYEETLKAIEEGKVIPSYMWNQNGWLCEKLGLTITSQTQKSIPVTNKKDLKSSTLNMTVKAGDATGTEFVVTTETKEGITLETHNLGYVYGPENFDMNRWTFEGEPDTNIIMDNPDTVRLTCSNLVNRIPALINAEPGYITTDKMPNPLYMVKDMNEYVK</sequence>
<feature type="domain" description="2,4-diaminopentanoate dehydrogenase C-terminal" evidence="1">
    <location>
        <begin position="146"/>
        <end position="357"/>
    </location>
</feature>
<keyword evidence="2" id="KW-0560">Oxidoreductase</keyword>
<dbReference type="SUPFAM" id="SSF51735">
    <property type="entry name" value="NAD(P)-binding Rossmann-fold domains"/>
    <property type="match status" value="1"/>
</dbReference>
<protein>
    <submittedName>
        <fullName evidence="2">4-hydroxy-tetrahydrodipicolinate reductase</fullName>
        <ecNumber evidence="2">1.17.1.8</ecNumber>
    </submittedName>
</protein>
<evidence type="ECO:0000259" key="1">
    <source>
        <dbReference type="Pfam" id="PF19328"/>
    </source>
</evidence>
<dbReference type="EMBL" id="JAUSTN010000002">
    <property type="protein sequence ID" value="MDQ0274479.1"/>
    <property type="molecule type" value="Genomic_DNA"/>
</dbReference>
<dbReference type="CDD" id="cd24146">
    <property type="entry name" value="nat-AmDH_N_like"/>
    <property type="match status" value="1"/>
</dbReference>
<gene>
    <name evidence="2" type="ORF">J2S72_000487</name>
</gene>
<dbReference type="InterPro" id="IPR045760">
    <property type="entry name" value="DAP_DH_C"/>
</dbReference>
<dbReference type="Proteomes" id="UP001236559">
    <property type="component" value="Unassembled WGS sequence"/>
</dbReference>
<accession>A0ABU0AT88</accession>
<organism evidence="2 3">
    <name type="scientific">Peptoniphilus koenoeneniae</name>
    <dbReference type="NCBI Taxonomy" id="507751"/>
    <lineage>
        <taxon>Bacteria</taxon>
        <taxon>Bacillati</taxon>
        <taxon>Bacillota</taxon>
        <taxon>Tissierellia</taxon>
        <taxon>Tissierellales</taxon>
        <taxon>Peptoniphilaceae</taxon>
        <taxon>Peptoniphilus</taxon>
    </lineage>
</organism>
<evidence type="ECO:0000313" key="2">
    <source>
        <dbReference type="EMBL" id="MDQ0274479.1"/>
    </source>
</evidence>
<reference evidence="2 3" key="1">
    <citation type="submission" date="2023-07" db="EMBL/GenBank/DDBJ databases">
        <title>Genomic Encyclopedia of Type Strains, Phase IV (KMG-IV): sequencing the most valuable type-strain genomes for metagenomic binning, comparative biology and taxonomic classification.</title>
        <authorList>
            <person name="Goeker M."/>
        </authorList>
    </citation>
    <scope>NUCLEOTIDE SEQUENCE [LARGE SCALE GENOMIC DNA]</scope>
    <source>
        <strain evidence="2 3">DSM 22616</strain>
    </source>
</reference>
<name>A0ABU0AT88_9FIRM</name>